<dbReference type="SUPFAM" id="SSF101148">
    <property type="entry name" value="Plant invertase/pectin methylesterase inhibitor"/>
    <property type="match status" value="1"/>
</dbReference>
<dbReference type="InterPro" id="IPR006501">
    <property type="entry name" value="Pectinesterase_inhib_dom"/>
</dbReference>
<organism evidence="13 14">
    <name type="scientific">Cinchona calisaya</name>
    <dbReference type="NCBI Taxonomy" id="153742"/>
    <lineage>
        <taxon>Eukaryota</taxon>
        <taxon>Viridiplantae</taxon>
        <taxon>Streptophyta</taxon>
        <taxon>Embryophyta</taxon>
        <taxon>Tracheophyta</taxon>
        <taxon>Spermatophyta</taxon>
        <taxon>Magnoliopsida</taxon>
        <taxon>eudicotyledons</taxon>
        <taxon>Gunneridae</taxon>
        <taxon>Pentapetalae</taxon>
        <taxon>asterids</taxon>
        <taxon>lamiids</taxon>
        <taxon>Gentianales</taxon>
        <taxon>Rubiaceae</taxon>
        <taxon>Cinchonoideae</taxon>
        <taxon>Cinchoneae</taxon>
        <taxon>Cinchona</taxon>
    </lineage>
</organism>
<proteinExistence type="inferred from homology"/>
<dbReference type="GO" id="GO:0030599">
    <property type="term" value="F:pectinesterase activity"/>
    <property type="evidence" value="ECO:0007669"/>
    <property type="project" value="UniProtKB-EC"/>
</dbReference>
<evidence type="ECO:0000256" key="11">
    <source>
        <dbReference type="ARBA" id="ARBA00047928"/>
    </source>
</evidence>
<dbReference type="InterPro" id="IPR000070">
    <property type="entry name" value="Pectinesterase_cat"/>
</dbReference>
<dbReference type="CDD" id="cd15798">
    <property type="entry name" value="PMEI-like_3"/>
    <property type="match status" value="1"/>
</dbReference>
<dbReference type="Gene3D" id="2.160.20.10">
    <property type="entry name" value="Single-stranded right-handed beta-helix, Pectin lyase-like"/>
    <property type="match status" value="1"/>
</dbReference>
<evidence type="ECO:0000259" key="12">
    <source>
        <dbReference type="SMART" id="SM00856"/>
    </source>
</evidence>
<dbReference type="Gene3D" id="1.20.140.40">
    <property type="entry name" value="Invertase/pectin methylesterase inhibitor family protein"/>
    <property type="match status" value="1"/>
</dbReference>
<comment type="pathway">
    <text evidence="2">Glycan metabolism; pectin degradation; 2-dehydro-3-deoxy-D-gluconate from pectin: step 1/5.</text>
</comment>
<comment type="similarity">
    <text evidence="4">In the C-terminal section; belongs to the pectinesterase family.</text>
</comment>
<dbReference type="InterPro" id="IPR012334">
    <property type="entry name" value="Pectin_lyas_fold"/>
</dbReference>
<dbReference type="Pfam" id="PF01095">
    <property type="entry name" value="Pectinesterase"/>
    <property type="match status" value="1"/>
</dbReference>
<gene>
    <name evidence="13" type="ORF">ACH5RR_000349</name>
</gene>
<reference evidence="13 14" key="1">
    <citation type="submission" date="2024-11" db="EMBL/GenBank/DDBJ databases">
        <title>A near-complete genome assembly of Cinchona calisaya.</title>
        <authorList>
            <person name="Lian D.C."/>
            <person name="Zhao X.W."/>
            <person name="Wei L."/>
        </authorList>
    </citation>
    <scope>NUCLEOTIDE SEQUENCE [LARGE SCALE GENOMIC DNA]</scope>
    <source>
        <tissue evidence="13">Nenye</tissue>
    </source>
</reference>
<keyword evidence="9" id="KW-0063">Aspartyl esterase</keyword>
<evidence type="ECO:0000256" key="8">
    <source>
        <dbReference type="ARBA" id="ARBA00022801"/>
    </source>
</evidence>
<evidence type="ECO:0000256" key="2">
    <source>
        <dbReference type="ARBA" id="ARBA00005184"/>
    </source>
</evidence>
<protein>
    <recommendedName>
        <fullName evidence="5">pectinesterase</fullName>
        <ecNumber evidence="5">3.1.1.11</ecNumber>
    </recommendedName>
</protein>
<dbReference type="EMBL" id="JBJUIK010000001">
    <property type="protein sequence ID" value="KAL3536983.1"/>
    <property type="molecule type" value="Genomic_DNA"/>
</dbReference>
<evidence type="ECO:0000313" key="14">
    <source>
        <dbReference type="Proteomes" id="UP001630127"/>
    </source>
</evidence>
<accession>A0ABD3B0V4</accession>
<dbReference type="InterPro" id="IPR035513">
    <property type="entry name" value="Invertase/methylesterase_inhib"/>
</dbReference>
<comment type="caution">
    <text evidence="13">The sequence shown here is derived from an EMBL/GenBank/DDBJ whole genome shotgun (WGS) entry which is preliminary data.</text>
</comment>
<evidence type="ECO:0000256" key="3">
    <source>
        <dbReference type="ARBA" id="ARBA00006027"/>
    </source>
</evidence>
<evidence type="ECO:0000256" key="7">
    <source>
        <dbReference type="ARBA" id="ARBA00022525"/>
    </source>
</evidence>
<dbReference type="Pfam" id="PF04043">
    <property type="entry name" value="PMEI"/>
    <property type="match status" value="1"/>
</dbReference>
<evidence type="ECO:0000256" key="4">
    <source>
        <dbReference type="ARBA" id="ARBA00007786"/>
    </source>
</evidence>
<keyword evidence="6" id="KW-0134">Cell wall</keyword>
<evidence type="ECO:0000256" key="6">
    <source>
        <dbReference type="ARBA" id="ARBA00022512"/>
    </source>
</evidence>
<dbReference type="InterPro" id="IPR011050">
    <property type="entry name" value="Pectin_lyase_fold/virulence"/>
</dbReference>
<keyword evidence="10" id="KW-0961">Cell wall biogenesis/degradation</keyword>
<dbReference type="FunFam" id="2.160.20.10:FF:000029">
    <property type="entry name" value="Pectinesterase 4"/>
    <property type="match status" value="1"/>
</dbReference>
<dbReference type="PANTHER" id="PTHR31707">
    <property type="entry name" value="PECTINESTERASE"/>
    <property type="match status" value="1"/>
</dbReference>
<dbReference type="Proteomes" id="UP001630127">
    <property type="component" value="Unassembled WGS sequence"/>
</dbReference>
<dbReference type="SMART" id="SM00856">
    <property type="entry name" value="PMEI"/>
    <property type="match status" value="1"/>
</dbReference>
<comment type="subcellular location">
    <subcellularLocation>
        <location evidence="1">Secreted</location>
        <location evidence="1">Cell wall</location>
    </subcellularLocation>
</comment>
<evidence type="ECO:0000313" key="13">
    <source>
        <dbReference type="EMBL" id="KAL3536983.1"/>
    </source>
</evidence>
<evidence type="ECO:0000256" key="10">
    <source>
        <dbReference type="ARBA" id="ARBA00023316"/>
    </source>
</evidence>
<evidence type="ECO:0000256" key="5">
    <source>
        <dbReference type="ARBA" id="ARBA00013229"/>
    </source>
</evidence>
<sequence>MYKHSRIQQFIAKLAMELSFVIVLLLSLISPAITSYSLPEIKPWCDQTIYPDLCEYFFTHSPKFGKHPIQNKSDFLKVSVQLVLDRAINATENAKRLGPKCRNRSEKAAWLDCVDFFHKTVIVLNQTITDPKKSTPFNIHTSLGTTLTNLDTCEQGFIDFGITNNVMPLIVDIKLKNLTINALGLNNGPEACGVGTSYNENGFPNWLSPIERKLLQSSIVPSRANIVVAQDGSGDYQTVKDAIDVASKRPGNERLVIYVKAGEYNEYIEILSNNIMLVGDGIGKTIITGNRYKYDNITTWTSATVAVQGENFIALGITFRNTAGPAKGQAVAFRSSSKFSVHYKCSFEGYQDTLYVHDNIQFYRGCDIYGTVDFIMGDATVVFQNCTIFPRYPPNNTNTITAQSRLDLHKCSGMSFHNCQVKGASDLEKNHSMVRTYLGRPWKDCARVVFLKSDLGIIIDPEGWLEWGKKEQLYFGEYGNKGVGASTGQRVNWPGFHVIENYSEASKFSVKQFIGGDSWLPATNTPFDLDI</sequence>
<dbReference type="GO" id="GO:0071555">
    <property type="term" value="P:cell wall organization"/>
    <property type="evidence" value="ECO:0007669"/>
    <property type="project" value="UniProtKB-KW"/>
</dbReference>
<dbReference type="SUPFAM" id="SSF51126">
    <property type="entry name" value="Pectin lyase-like"/>
    <property type="match status" value="1"/>
</dbReference>
<keyword evidence="14" id="KW-1185">Reference proteome</keyword>
<comment type="similarity">
    <text evidence="3">In the N-terminal section; belongs to the PMEI family.</text>
</comment>
<keyword evidence="7" id="KW-0964">Secreted</keyword>
<name>A0ABD3B0V4_9GENT</name>
<dbReference type="EC" id="3.1.1.11" evidence="5"/>
<dbReference type="AlphaFoldDB" id="A0ABD3B0V4"/>
<comment type="catalytic activity">
    <reaction evidence="11">
        <text>[(1-&gt;4)-alpha-D-galacturonosyl methyl ester](n) + n H2O = [(1-&gt;4)-alpha-D-galacturonosyl](n) + n methanol + n H(+)</text>
        <dbReference type="Rhea" id="RHEA:22380"/>
        <dbReference type="Rhea" id="RHEA-COMP:14570"/>
        <dbReference type="Rhea" id="RHEA-COMP:14573"/>
        <dbReference type="ChEBI" id="CHEBI:15377"/>
        <dbReference type="ChEBI" id="CHEBI:15378"/>
        <dbReference type="ChEBI" id="CHEBI:17790"/>
        <dbReference type="ChEBI" id="CHEBI:140522"/>
        <dbReference type="ChEBI" id="CHEBI:140523"/>
        <dbReference type="EC" id="3.1.1.11"/>
    </reaction>
</comment>
<evidence type="ECO:0000256" key="9">
    <source>
        <dbReference type="ARBA" id="ARBA00023085"/>
    </source>
</evidence>
<evidence type="ECO:0000256" key="1">
    <source>
        <dbReference type="ARBA" id="ARBA00004191"/>
    </source>
</evidence>
<keyword evidence="8" id="KW-0378">Hydrolase</keyword>
<dbReference type="NCBIfam" id="TIGR01614">
    <property type="entry name" value="PME_inhib"/>
    <property type="match status" value="1"/>
</dbReference>
<feature type="domain" description="Pectinesterase inhibitor" evidence="12">
    <location>
        <begin position="36"/>
        <end position="185"/>
    </location>
</feature>